<protein>
    <submittedName>
        <fullName evidence="5">ABC-type branched-chain amino acid transport system, substrate-binding protein</fullName>
    </submittedName>
</protein>
<dbReference type="PANTHER" id="PTHR47235">
    <property type="entry name" value="BLR6548 PROTEIN"/>
    <property type="match status" value="1"/>
</dbReference>
<dbReference type="EMBL" id="FAOZ01000012">
    <property type="protein sequence ID" value="CUU57493.1"/>
    <property type="molecule type" value="Genomic_DNA"/>
</dbReference>
<sequence>MKQAARLASRAVAVLATSCAVMAGMTACSDDESDPATSAPAVTIADIKAGPESGWSDGGFQPDLSTMKCGQTASDPSRGVTDTEITIGGLAYLTSPSGSSMAGTEEGARARFERANAEGGINGRKINYVGTLDDGNDPARNGSQAKVLVDQKKIFAAVPVMTSSASYLDTFCDETVPFFGWGFNSGFCNTSVGFGVTGCLLPGKEITATATTYGVMLNALFDGDASGRTVALVGNDGDTARAGLASIARQMKAVGLDVVYQETPVPAAGLTDATPVVNALMTASKGSPPDVVFYGTDFSTTLKLTEALDSAGFKGKHLNTVGYDPRLAAAKVDGLSGAYTSLQWQPGTDVSVPAIKQMADDITKYAPQTVLSLPTMAGYWAADMFVAAATKAGKDLTVDSIMKVLNGDFSYHVDGAVAESRWPFNHFVSTPCTSVVQLAGDKYDVTSKLACGAYLKS</sequence>
<dbReference type="Gene3D" id="3.40.50.2300">
    <property type="match status" value="2"/>
</dbReference>
<dbReference type="Proteomes" id="UP000198802">
    <property type="component" value="Unassembled WGS sequence"/>
</dbReference>
<dbReference type="Pfam" id="PF13458">
    <property type="entry name" value="Peripla_BP_6"/>
    <property type="match status" value="1"/>
</dbReference>
<organism evidence="5 6">
    <name type="scientific">Parafrankia irregularis</name>
    <dbReference type="NCBI Taxonomy" id="795642"/>
    <lineage>
        <taxon>Bacteria</taxon>
        <taxon>Bacillati</taxon>
        <taxon>Actinomycetota</taxon>
        <taxon>Actinomycetes</taxon>
        <taxon>Frankiales</taxon>
        <taxon>Frankiaceae</taxon>
        <taxon>Parafrankia</taxon>
    </lineage>
</organism>
<feature type="signal peptide" evidence="3">
    <location>
        <begin position="1"/>
        <end position="23"/>
    </location>
</feature>
<evidence type="ECO:0000259" key="4">
    <source>
        <dbReference type="Pfam" id="PF13458"/>
    </source>
</evidence>
<evidence type="ECO:0000313" key="6">
    <source>
        <dbReference type="Proteomes" id="UP000198802"/>
    </source>
</evidence>
<dbReference type="AlphaFoldDB" id="A0A0S4QP95"/>
<dbReference type="SUPFAM" id="SSF53822">
    <property type="entry name" value="Periplasmic binding protein-like I"/>
    <property type="match status" value="1"/>
</dbReference>
<reference evidence="6" key="1">
    <citation type="submission" date="2015-11" db="EMBL/GenBank/DDBJ databases">
        <authorList>
            <person name="Varghese N."/>
        </authorList>
    </citation>
    <scope>NUCLEOTIDE SEQUENCE [LARGE SCALE GENOMIC DNA]</scope>
    <source>
        <strain evidence="6">DSM 45899</strain>
    </source>
</reference>
<feature type="chain" id="PRO_5039647626" evidence="3">
    <location>
        <begin position="24"/>
        <end position="457"/>
    </location>
</feature>
<name>A0A0S4QP95_9ACTN</name>
<feature type="domain" description="Leucine-binding protein" evidence="4">
    <location>
        <begin position="84"/>
        <end position="428"/>
    </location>
</feature>
<evidence type="ECO:0000256" key="2">
    <source>
        <dbReference type="ARBA" id="ARBA00022729"/>
    </source>
</evidence>
<evidence type="ECO:0000256" key="1">
    <source>
        <dbReference type="ARBA" id="ARBA00010062"/>
    </source>
</evidence>
<comment type="similarity">
    <text evidence="1">Belongs to the leucine-binding protein family.</text>
</comment>
<gene>
    <name evidence="5" type="ORF">Ga0074812_112153</name>
</gene>
<keyword evidence="2 3" id="KW-0732">Signal</keyword>
<dbReference type="PROSITE" id="PS51257">
    <property type="entry name" value="PROKAR_LIPOPROTEIN"/>
    <property type="match status" value="1"/>
</dbReference>
<dbReference type="RefSeq" id="WP_091278986.1">
    <property type="nucleotide sequence ID" value="NZ_FAOZ01000012.1"/>
</dbReference>
<evidence type="ECO:0000256" key="3">
    <source>
        <dbReference type="SAM" id="SignalP"/>
    </source>
</evidence>
<dbReference type="InterPro" id="IPR028081">
    <property type="entry name" value="Leu-bd"/>
</dbReference>
<dbReference type="PANTHER" id="PTHR47235:SF1">
    <property type="entry name" value="BLR6548 PROTEIN"/>
    <property type="match status" value="1"/>
</dbReference>
<dbReference type="InterPro" id="IPR028082">
    <property type="entry name" value="Peripla_BP_I"/>
</dbReference>
<proteinExistence type="inferred from homology"/>
<keyword evidence="6" id="KW-1185">Reference proteome</keyword>
<accession>A0A0S4QP95</accession>
<evidence type="ECO:0000313" key="5">
    <source>
        <dbReference type="EMBL" id="CUU57493.1"/>
    </source>
</evidence>